<keyword evidence="2" id="KW-1185">Reference proteome</keyword>
<dbReference type="Proteomes" id="UP000479000">
    <property type="component" value="Unassembled WGS sequence"/>
</dbReference>
<gene>
    <name evidence="1" type="ORF">NTEN_LOCUS267</name>
</gene>
<evidence type="ECO:0000313" key="2">
    <source>
        <dbReference type="Proteomes" id="UP000479000"/>
    </source>
</evidence>
<accession>A0A6H5FVN8</accession>
<sequence length="173" mass="19305">MEKINQFMFSLFSVNVQPMPLGPPILQRLLPPGEMPAGGLIFGEDPRPAGEVSRSKVPPALIRLSRRDHRKACACRQTAALRGWGSWRYEILAGPSYPLDSNNRSVESESAITIFCPYADRASYLTDLKSKLIERGVESESAIKIFCPSAVRRTPYAVRRTPYAVRRTPSAVR</sequence>
<protein>
    <submittedName>
        <fullName evidence="1">Uncharacterized protein</fullName>
    </submittedName>
</protein>
<organism evidence="1 2">
    <name type="scientific">Nesidiocoris tenuis</name>
    <dbReference type="NCBI Taxonomy" id="355587"/>
    <lineage>
        <taxon>Eukaryota</taxon>
        <taxon>Metazoa</taxon>
        <taxon>Ecdysozoa</taxon>
        <taxon>Arthropoda</taxon>
        <taxon>Hexapoda</taxon>
        <taxon>Insecta</taxon>
        <taxon>Pterygota</taxon>
        <taxon>Neoptera</taxon>
        <taxon>Paraneoptera</taxon>
        <taxon>Hemiptera</taxon>
        <taxon>Heteroptera</taxon>
        <taxon>Panheteroptera</taxon>
        <taxon>Cimicomorpha</taxon>
        <taxon>Miridae</taxon>
        <taxon>Dicyphina</taxon>
        <taxon>Nesidiocoris</taxon>
    </lineage>
</organism>
<dbReference type="EMBL" id="CADCXU010000373">
    <property type="protein sequence ID" value="CAA9993288.1"/>
    <property type="molecule type" value="Genomic_DNA"/>
</dbReference>
<evidence type="ECO:0000313" key="1">
    <source>
        <dbReference type="EMBL" id="CAA9993288.1"/>
    </source>
</evidence>
<feature type="non-terminal residue" evidence="1">
    <location>
        <position position="173"/>
    </location>
</feature>
<proteinExistence type="predicted"/>
<dbReference type="AlphaFoldDB" id="A0A6H5FVN8"/>
<reference evidence="1 2" key="1">
    <citation type="submission" date="2020-02" db="EMBL/GenBank/DDBJ databases">
        <authorList>
            <person name="Ferguson B K."/>
        </authorList>
    </citation>
    <scope>NUCLEOTIDE SEQUENCE [LARGE SCALE GENOMIC DNA]</scope>
</reference>
<name>A0A6H5FVN8_9HEMI</name>